<keyword evidence="1" id="KW-0812">Transmembrane</keyword>
<dbReference type="HOGENOM" id="CLU_1865839_0_0_1"/>
<protein>
    <submittedName>
        <fullName evidence="2">Uncharacterized protein</fullName>
    </submittedName>
</protein>
<evidence type="ECO:0000256" key="1">
    <source>
        <dbReference type="SAM" id="Phobius"/>
    </source>
</evidence>
<accession>W3XC42</accession>
<feature type="transmembrane region" description="Helical" evidence="1">
    <location>
        <begin position="67"/>
        <end position="84"/>
    </location>
</feature>
<dbReference type="RefSeq" id="XP_007832306.1">
    <property type="nucleotide sequence ID" value="XM_007834115.1"/>
</dbReference>
<dbReference type="Proteomes" id="UP000030651">
    <property type="component" value="Unassembled WGS sequence"/>
</dbReference>
<evidence type="ECO:0000313" key="2">
    <source>
        <dbReference type="EMBL" id="ETS83658.1"/>
    </source>
</evidence>
<dbReference type="EMBL" id="KI912111">
    <property type="protein sequence ID" value="ETS83658.1"/>
    <property type="molecule type" value="Genomic_DNA"/>
</dbReference>
<keyword evidence="1" id="KW-1133">Transmembrane helix</keyword>
<reference evidence="3" key="1">
    <citation type="journal article" date="2015" name="BMC Genomics">
        <title>Genomic and transcriptomic analysis of the endophytic fungus Pestalotiopsis fici reveals its lifestyle and high potential for synthesis of natural products.</title>
        <authorList>
            <person name="Wang X."/>
            <person name="Zhang X."/>
            <person name="Liu L."/>
            <person name="Xiang M."/>
            <person name="Wang W."/>
            <person name="Sun X."/>
            <person name="Che Y."/>
            <person name="Guo L."/>
            <person name="Liu G."/>
            <person name="Guo L."/>
            <person name="Wang C."/>
            <person name="Yin W.B."/>
            <person name="Stadler M."/>
            <person name="Zhang X."/>
            <person name="Liu X."/>
        </authorList>
    </citation>
    <scope>NUCLEOTIDE SEQUENCE [LARGE SCALE GENOMIC DNA]</scope>
    <source>
        <strain evidence="3">W106-1 / CGMCC3.15140</strain>
    </source>
</reference>
<proteinExistence type="predicted"/>
<dbReference type="KEGG" id="pfy:PFICI_05534"/>
<keyword evidence="3" id="KW-1185">Reference proteome</keyword>
<dbReference type="InParanoid" id="W3XC42"/>
<organism evidence="2 3">
    <name type="scientific">Pestalotiopsis fici (strain W106-1 / CGMCC3.15140)</name>
    <dbReference type="NCBI Taxonomy" id="1229662"/>
    <lineage>
        <taxon>Eukaryota</taxon>
        <taxon>Fungi</taxon>
        <taxon>Dikarya</taxon>
        <taxon>Ascomycota</taxon>
        <taxon>Pezizomycotina</taxon>
        <taxon>Sordariomycetes</taxon>
        <taxon>Xylariomycetidae</taxon>
        <taxon>Amphisphaeriales</taxon>
        <taxon>Sporocadaceae</taxon>
        <taxon>Pestalotiopsis</taxon>
    </lineage>
</organism>
<dbReference type="AlphaFoldDB" id="W3XC42"/>
<feature type="transmembrane region" description="Helical" evidence="1">
    <location>
        <begin position="118"/>
        <end position="136"/>
    </location>
</feature>
<feature type="transmembrane region" description="Helical" evidence="1">
    <location>
        <begin position="91"/>
        <end position="112"/>
    </location>
</feature>
<gene>
    <name evidence="2" type="ORF">PFICI_05534</name>
</gene>
<keyword evidence="1" id="KW-0472">Membrane</keyword>
<feature type="transmembrane region" description="Helical" evidence="1">
    <location>
        <begin position="40"/>
        <end position="61"/>
    </location>
</feature>
<dbReference type="GeneID" id="19270547"/>
<sequence>MAQIFFTAGYGHKVSSQRTYQAADPIIDWILDYVKPFMHCVMGFLTAWIFRIVAALDILWAIPETRMLLTVVMVLWFIHLAIIVSARVMALFIRIFLVLSTVLFLACAWHFFSASAAMALAAVLLFIRSIVKLIFVL</sequence>
<evidence type="ECO:0000313" key="3">
    <source>
        <dbReference type="Proteomes" id="UP000030651"/>
    </source>
</evidence>
<name>W3XC42_PESFW</name>